<keyword evidence="3" id="KW-1185">Reference proteome</keyword>
<reference evidence="2" key="1">
    <citation type="submission" date="2023-06" db="EMBL/GenBank/DDBJ databases">
        <authorList>
            <person name="Noh H."/>
        </authorList>
    </citation>
    <scope>NUCLEOTIDE SEQUENCE</scope>
    <source>
        <strain evidence="2">DUCC20226</strain>
    </source>
</reference>
<keyword evidence="1" id="KW-0732">Signal</keyword>
<evidence type="ECO:0000256" key="1">
    <source>
        <dbReference type="SAM" id="SignalP"/>
    </source>
</evidence>
<sequence length="238" mass="25758">MNVLITFFMGLAALICGALADLPLAGEIQIHWTNITATTSAAFVGSSSRVLSGGTTAVTKTTSTVSGIYTHPANVSADPIHWFLYSFQAFADKHTHTAHYAFEAVIKPNTNTVLCDETVDSDGTLNGVDNAKCKAPVGLPAKNESIPATFHFAWRSVLNTLGERTYALILRSNAPGSAHACPHFPYDACWAQGVYWVPEDYIKPTGGGDRYVGPELIHLNGTYCKTGMMECVWSEYLY</sequence>
<feature type="chain" id="PRO_5042006927" evidence="1">
    <location>
        <begin position="21"/>
        <end position="238"/>
    </location>
</feature>
<gene>
    <name evidence="2" type="ORF">N8I77_013578</name>
</gene>
<dbReference type="Proteomes" id="UP001265746">
    <property type="component" value="Unassembled WGS sequence"/>
</dbReference>
<name>A0AAD9S0Y2_PHOAM</name>
<organism evidence="2 3">
    <name type="scientific">Phomopsis amygdali</name>
    <name type="common">Fusicoccum amygdali</name>
    <dbReference type="NCBI Taxonomy" id="1214568"/>
    <lineage>
        <taxon>Eukaryota</taxon>
        <taxon>Fungi</taxon>
        <taxon>Dikarya</taxon>
        <taxon>Ascomycota</taxon>
        <taxon>Pezizomycotina</taxon>
        <taxon>Sordariomycetes</taxon>
        <taxon>Sordariomycetidae</taxon>
        <taxon>Diaporthales</taxon>
        <taxon>Diaporthaceae</taxon>
        <taxon>Diaporthe</taxon>
    </lineage>
</organism>
<accession>A0AAD9S0Y2</accession>
<evidence type="ECO:0000313" key="2">
    <source>
        <dbReference type="EMBL" id="KAK2596071.1"/>
    </source>
</evidence>
<protein>
    <submittedName>
        <fullName evidence="2">Uncharacterized protein</fullName>
    </submittedName>
</protein>
<dbReference type="EMBL" id="JAUJFL010000012">
    <property type="protein sequence ID" value="KAK2596071.1"/>
    <property type="molecule type" value="Genomic_DNA"/>
</dbReference>
<dbReference type="AlphaFoldDB" id="A0AAD9S0Y2"/>
<feature type="signal peptide" evidence="1">
    <location>
        <begin position="1"/>
        <end position="20"/>
    </location>
</feature>
<proteinExistence type="predicted"/>
<comment type="caution">
    <text evidence="2">The sequence shown here is derived from an EMBL/GenBank/DDBJ whole genome shotgun (WGS) entry which is preliminary data.</text>
</comment>
<evidence type="ECO:0000313" key="3">
    <source>
        <dbReference type="Proteomes" id="UP001265746"/>
    </source>
</evidence>